<dbReference type="PANTHER" id="PTHR35910">
    <property type="entry name" value="2EXR DOMAIN-CONTAINING PROTEIN"/>
    <property type="match status" value="1"/>
</dbReference>
<accession>A0A1L7XF75</accession>
<feature type="domain" description="2EXR" evidence="1">
    <location>
        <begin position="24"/>
        <end position="137"/>
    </location>
</feature>
<reference evidence="2 3" key="1">
    <citation type="submission" date="2016-03" db="EMBL/GenBank/DDBJ databases">
        <authorList>
            <person name="Ploux O."/>
        </authorList>
    </citation>
    <scope>NUCLEOTIDE SEQUENCE [LARGE SCALE GENOMIC DNA]</scope>
    <source>
        <strain evidence="2 3">UAMH 11012</strain>
    </source>
</reference>
<gene>
    <name evidence="2" type="ORF">PAC_13578</name>
</gene>
<dbReference type="InterPro" id="IPR045518">
    <property type="entry name" value="2EXR"/>
</dbReference>
<evidence type="ECO:0000313" key="2">
    <source>
        <dbReference type="EMBL" id="CZR63681.1"/>
    </source>
</evidence>
<dbReference type="Pfam" id="PF20150">
    <property type="entry name" value="2EXR"/>
    <property type="match status" value="1"/>
</dbReference>
<dbReference type="PANTHER" id="PTHR35910:SF6">
    <property type="entry name" value="2EXR DOMAIN-CONTAINING PROTEIN"/>
    <property type="match status" value="1"/>
</dbReference>
<keyword evidence="3" id="KW-1185">Reference proteome</keyword>
<dbReference type="OrthoDB" id="3473305at2759"/>
<dbReference type="AlphaFoldDB" id="A0A1L7XF75"/>
<evidence type="ECO:0000313" key="3">
    <source>
        <dbReference type="Proteomes" id="UP000184330"/>
    </source>
</evidence>
<dbReference type="EMBL" id="FJOG01000024">
    <property type="protein sequence ID" value="CZR63681.1"/>
    <property type="molecule type" value="Genomic_DNA"/>
</dbReference>
<sequence>MDIDDIDIDMSGLKIYDPDPEEKFRFFKKLPTELKTMIWDYSFEARTVHMYLDEINKDDGLLDLHCIFASDKPLPAALSVCKESRQLALRRYQKLDTDMPFEHEEDLEFSYDQLEVYHRIRVRGHRNARVNFDLDTVLITGINLDPIWSWFLATHSIKNLALDLVDADDPSYIVDPKWKGLARRFPNLKNLNLVFGEGCYIPGKRSAELSQIEFPLLPMDSNIEDLFHHKWQLTLRKFRYYPFHDLSLYVHICSRATSIKESLRAFLAQDTAPQEWVDLMWEATFLADTKFNQPLAVRVGHVVEVDNLQQLPTMLRERHKDSQFPKNMFASWSMGDGVEDLYSRYDGLQLLFGEVSPLFRLEMVKASPGS</sequence>
<dbReference type="Proteomes" id="UP000184330">
    <property type="component" value="Unassembled WGS sequence"/>
</dbReference>
<evidence type="ECO:0000259" key="1">
    <source>
        <dbReference type="Pfam" id="PF20150"/>
    </source>
</evidence>
<organism evidence="2 3">
    <name type="scientific">Phialocephala subalpina</name>
    <dbReference type="NCBI Taxonomy" id="576137"/>
    <lineage>
        <taxon>Eukaryota</taxon>
        <taxon>Fungi</taxon>
        <taxon>Dikarya</taxon>
        <taxon>Ascomycota</taxon>
        <taxon>Pezizomycotina</taxon>
        <taxon>Leotiomycetes</taxon>
        <taxon>Helotiales</taxon>
        <taxon>Mollisiaceae</taxon>
        <taxon>Phialocephala</taxon>
        <taxon>Phialocephala fortinii species complex</taxon>
    </lineage>
</organism>
<name>A0A1L7XF75_9HELO</name>
<proteinExistence type="predicted"/>
<protein>
    <recommendedName>
        <fullName evidence="1">2EXR domain-containing protein</fullName>
    </recommendedName>
</protein>